<evidence type="ECO:0000256" key="1">
    <source>
        <dbReference type="ARBA" id="ARBA00007039"/>
    </source>
</evidence>
<dbReference type="Proteomes" id="UP000827460">
    <property type="component" value="Segment"/>
</dbReference>
<keyword evidence="4" id="KW-1185">Reference proteome</keyword>
<evidence type="ECO:0000256" key="2">
    <source>
        <dbReference type="SAM" id="Phobius"/>
    </source>
</evidence>
<keyword evidence="2" id="KW-0472">Membrane</keyword>
<dbReference type="GO" id="GO:0006515">
    <property type="term" value="P:protein quality control for misfolded or incompletely synthesized proteins"/>
    <property type="evidence" value="ECO:0007669"/>
    <property type="project" value="TreeGrafter"/>
</dbReference>
<sequence>MYGVQEPNRQIVISDGIDNVLAKDIIEQIIAINDLDDARSEVYDSTGQPIYNRAEHPIEIFINSGGGSVTDGFAIISAMEMCNTPIVTYATGLVASMALAIFVAGDIRIAHRHARLMYHSLAYGMLGHIKDHEQQIEEADVLQRMYNSLMLERTDFPKEKMEEVRNQKYDFYFSAKEAKRLGVAHEYMTKPQKLDLLLEQHQEVVEEEGSEVVE</sequence>
<keyword evidence="2" id="KW-0812">Transmembrane</keyword>
<dbReference type="PRINTS" id="PR00127">
    <property type="entry name" value="CLPPROTEASEP"/>
</dbReference>
<dbReference type="InterPro" id="IPR001907">
    <property type="entry name" value="ClpP"/>
</dbReference>
<keyword evidence="2" id="KW-1133">Transmembrane helix</keyword>
<keyword evidence="3" id="KW-0378">Hydrolase</keyword>
<dbReference type="PANTHER" id="PTHR10381:SF11">
    <property type="entry name" value="ATP-DEPENDENT CLP PROTEASE PROTEOLYTIC SUBUNIT, MITOCHONDRIAL"/>
    <property type="match status" value="1"/>
</dbReference>
<dbReference type="Pfam" id="PF00574">
    <property type="entry name" value="CLP_protease"/>
    <property type="match status" value="1"/>
</dbReference>
<dbReference type="InterPro" id="IPR023562">
    <property type="entry name" value="ClpP/TepA"/>
</dbReference>
<accession>A0AAE9CE65</accession>
<protein>
    <submittedName>
        <fullName evidence="3">ATP-dependent Clp protease proteolytic subunit</fullName>
    </submittedName>
</protein>
<dbReference type="GO" id="GO:0051117">
    <property type="term" value="F:ATPase binding"/>
    <property type="evidence" value="ECO:0007669"/>
    <property type="project" value="TreeGrafter"/>
</dbReference>
<dbReference type="Gene3D" id="3.90.226.10">
    <property type="entry name" value="2-enoyl-CoA Hydratase, Chain A, domain 1"/>
    <property type="match status" value="1"/>
</dbReference>
<dbReference type="GO" id="GO:0004176">
    <property type="term" value="F:ATP-dependent peptidase activity"/>
    <property type="evidence" value="ECO:0007669"/>
    <property type="project" value="InterPro"/>
</dbReference>
<dbReference type="InterPro" id="IPR029045">
    <property type="entry name" value="ClpP/crotonase-like_dom_sf"/>
</dbReference>
<comment type="similarity">
    <text evidence="1">Belongs to the peptidase S14 family.</text>
</comment>
<gene>
    <name evidence="3" type="ORF">SOPHRITA_185</name>
</gene>
<proteinExistence type="inferred from homology"/>
<dbReference type="EMBL" id="OK499991">
    <property type="protein sequence ID" value="UGO50776.1"/>
    <property type="molecule type" value="Genomic_DNA"/>
</dbReference>
<name>A0AAE9CE65_9CAUD</name>
<feature type="transmembrane region" description="Helical" evidence="2">
    <location>
        <begin position="86"/>
        <end position="107"/>
    </location>
</feature>
<evidence type="ECO:0000313" key="3">
    <source>
        <dbReference type="EMBL" id="UGO50776.1"/>
    </source>
</evidence>
<dbReference type="PANTHER" id="PTHR10381">
    <property type="entry name" value="ATP-DEPENDENT CLP PROTEASE PROTEOLYTIC SUBUNIT"/>
    <property type="match status" value="1"/>
</dbReference>
<organism evidence="3 4">
    <name type="scientific">Bacillus phage vB_BanS_Sophrita</name>
    <dbReference type="NCBI Taxonomy" id="2894790"/>
    <lineage>
        <taxon>Viruses</taxon>
        <taxon>Duplodnaviria</taxon>
        <taxon>Heunggongvirae</taxon>
        <taxon>Uroviricota</taxon>
        <taxon>Caudoviricetes</taxon>
        <taxon>Joanripponvirinae</taxon>
        <taxon>Sophritavirus</taxon>
        <taxon>Sophritavirus sophrita</taxon>
    </lineage>
</organism>
<dbReference type="GO" id="GO:0004252">
    <property type="term" value="F:serine-type endopeptidase activity"/>
    <property type="evidence" value="ECO:0007669"/>
    <property type="project" value="InterPro"/>
</dbReference>
<reference evidence="3" key="1">
    <citation type="submission" date="2021-10" db="EMBL/GenBank/DDBJ databases">
        <authorList>
            <person name="Lavering E.D."/>
            <person name="James R."/>
            <person name="Fairholm J.D."/>
            <person name="Ogilvie B.H."/>
            <person name="Thurgood T.L."/>
            <person name="Robison R.A."/>
            <person name="Grose J.H."/>
        </authorList>
    </citation>
    <scope>NUCLEOTIDE SEQUENCE</scope>
</reference>
<keyword evidence="3" id="KW-0645">Protease</keyword>
<dbReference type="SUPFAM" id="SSF52096">
    <property type="entry name" value="ClpP/crotonase"/>
    <property type="match status" value="1"/>
</dbReference>
<evidence type="ECO:0000313" key="4">
    <source>
        <dbReference type="Proteomes" id="UP000827460"/>
    </source>
</evidence>
<dbReference type="GO" id="GO:0009368">
    <property type="term" value="C:endopeptidase Clp complex"/>
    <property type="evidence" value="ECO:0007669"/>
    <property type="project" value="TreeGrafter"/>
</dbReference>